<feature type="transmembrane region" description="Helical" evidence="6">
    <location>
        <begin position="53"/>
        <end position="76"/>
    </location>
</feature>
<dbReference type="Proteomes" id="UP000198589">
    <property type="component" value="Unassembled WGS sequence"/>
</dbReference>
<comment type="subcellular location">
    <subcellularLocation>
        <location evidence="1">Cell membrane</location>
        <topology evidence="1">Multi-pass membrane protein</topology>
    </subcellularLocation>
</comment>
<dbReference type="AlphaFoldDB" id="A0A1I1WIK7"/>
<keyword evidence="5 6" id="KW-0472">Membrane</keyword>
<organism evidence="7 8">
    <name type="scientific">Blastococcus tunisiensis</name>
    <dbReference type="NCBI Taxonomy" id="1798228"/>
    <lineage>
        <taxon>Bacteria</taxon>
        <taxon>Bacillati</taxon>
        <taxon>Actinomycetota</taxon>
        <taxon>Actinomycetes</taxon>
        <taxon>Geodermatophilales</taxon>
        <taxon>Geodermatophilaceae</taxon>
        <taxon>Blastococcus</taxon>
    </lineage>
</organism>
<feature type="transmembrane region" description="Helical" evidence="6">
    <location>
        <begin position="350"/>
        <end position="373"/>
    </location>
</feature>
<feature type="transmembrane region" description="Helical" evidence="6">
    <location>
        <begin position="225"/>
        <end position="246"/>
    </location>
</feature>
<dbReference type="STRING" id="1798228.SAMN05216574_101399"/>
<dbReference type="InterPro" id="IPR050833">
    <property type="entry name" value="Poly_Biosynth_Transport"/>
</dbReference>
<feature type="transmembrane region" description="Helical" evidence="6">
    <location>
        <begin position="97"/>
        <end position="119"/>
    </location>
</feature>
<feature type="transmembrane region" description="Helical" evidence="6">
    <location>
        <begin position="380"/>
        <end position="398"/>
    </location>
</feature>
<accession>A0A1I1WIK7</accession>
<feature type="transmembrane region" description="Helical" evidence="6">
    <location>
        <begin position="266"/>
        <end position="290"/>
    </location>
</feature>
<evidence type="ECO:0000256" key="5">
    <source>
        <dbReference type="ARBA" id="ARBA00023136"/>
    </source>
</evidence>
<proteinExistence type="predicted"/>
<feature type="transmembrane region" description="Helical" evidence="6">
    <location>
        <begin position="311"/>
        <end position="330"/>
    </location>
</feature>
<keyword evidence="8" id="KW-1185">Reference proteome</keyword>
<dbReference type="PANTHER" id="PTHR30250">
    <property type="entry name" value="PST FAMILY PREDICTED COLANIC ACID TRANSPORTER"/>
    <property type="match status" value="1"/>
</dbReference>
<protein>
    <submittedName>
        <fullName evidence="7">Membrane protein involved in the export of O-antigen and teichoic acid</fullName>
    </submittedName>
</protein>
<evidence type="ECO:0000256" key="6">
    <source>
        <dbReference type="SAM" id="Phobius"/>
    </source>
</evidence>
<sequence length="450" mass="45965">MASGAAPPSLEVPISRRLPALTQQIGSVGLGLVVLGLASFAFLSISGRALGPAAFAPLATLWVIVNAAGPAFFQPLEQELGRAIAHRRAAGLGSRQLFLRGCLLAGALVVLIGVGLVVFSEPLADRVFSGQESLVLALLVGLAGLGAEHLTRGAFAGAEAFGRYGWQLGIDGVLRLVVSAALALVGVDTVGWYGFALAAAPVAAVLATAWRLGPATEPAPPDDTWRELAGALGVLMVGTLLAQFVVNAAPVAASVLAGPAEAARAGVFISVLVLARMPLFLFSAIQAAFLPGMAALVARGDRAGFVGRLRAVVAAVTALALAGVVVFVGVGPWLVTLFYGPEYQTTRTDIWPLAVGAGLFMLASALAQTLIALRAYATSVIGWVLGTGAFLVVIAVPLRLEQRVGLAFLAATVAATVWPALALRRRLARPLSAGPVADGPLEGALDVRPQ</sequence>
<evidence type="ECO:0000313" key="8">
    <source>
        <dbReference type="Proteomes" id="UP000198589"/>
    </source>
</evidence>
<feature type="transmembrane region" description="Helical" evidence="6">
    <location>
        <begin position="192"/>
        <end position="213"/>
    </location>
</feature>
<feature type="transmembrane region" description="Helical" evidence="6">
    <location>
        <begin position="404"/>
        <end position="423"/>
    </location>
</feature>
<evidence type="ECO:0000256" key="1">
    <source>
        <dbReference type="ARBA" id="ARBA00004651"/>
    </source>
</evidence>
<dbReference type="EMBL" id="FOND01000001">
    <property type="protein sequence ID" value="SFD95025.1"/>
    <property type="molecule type" value="Genomic_DNA"/>
</dbReference>
<keyword evidence="4 6" id="KW-1133">Transmembrane helix</keyword>
<dbReference type="RefSeq" id="WP_092195068.1">
    <property type="nucleotide sequence ID" value="NZ_FOND01000001.1"/>
</dbReference>
<feature type="transmembrane region" description="Helical" evidence="6">
    <location>
        <begin position="131"/>
        <end position="147"/>
    </location>
</feature>
<name>A0A1I1WIK7_9ACTN</name>
<gene>
    <name evidence="7" type="ORF">SAMN05216574_101399</name>
</gene>
<evidence type="ECO:0000256" key="3">
    <source>
        <dbReference type="ARBA" id="ARBA00022692"/>
    </source>
</evidence>
<evidence type="ECO:0000313" key="7">
    <source>
        <dbReference type="EMBL" id="SFD95025.1"/>
    </source>
</evidence>
<keyword evidence="2" id="KW-1003">Cell membrane</keyword>
<dbReference type="OrthoDB" id="5241534at2"/>
<evidence type="ECO:0000256" key="4">
    <source>
        <dbReference type="ARBA" id="ARBA00022989"/>
    </source>
</evidence>
<keyword evidence="3 6" id="KW-0812">Transmembrane</keyword>
<evidence type="ECO:0000256" key="2">
    <source>
        <dbReference type="ARBA" id="ARBA00022475"/>
    </source>
</evidence>
<reference evidence="8" key="1">
    <citation type="submission" date="2016-10" db="EMBL/GenBank/DDBJ databases">
        <authorList>
            <person name="Varghese N."/>
            <person name="Submissions S."/>
        </authorList>
    </citation>
    <scope>NUCLEOTIDE SEQUENCE [LARGE SCALE GENOMIC DNA]</scope>
    <source>
        <strain evidence="8">DSM 46838</strain>
    </source>
</reference>
<feature type="transmembrane region" description="Helical" evidence="6">
    <location>
        <begin position="25"/>
        <end position="47"/>
    </location>
</feature>
<dbReference type="PANTHER" id="PTHR30250:SF11">
    <property type="entry name" value="O-ANTIGEN TRANSPORTER-RELATED"/>
    <property type="match status" value="1"/>
</dbReference>
<dbReference type="GO" id="GO:0005886">
    <property type="term" value="C:plasma membrane"/>
    <property type="evidence" value="ECO:0007669"/>
    <property type="project" value="UniProtKB-SubCell"/>
</dbReference>